<dbReference type="InterPro" id="IPR001811">
    <property type="entry name" value="Chemokine_IL8-like_dom"/>
</dbReference>
<dbReference type="Pfam" id="PF00048">
    <property type="entry name" value="IL8"/>
    <property type="match status" value="1"/>
</dbReference>
<dbReference type="Proteomes" id="UP000314986">
    <property type="component" value="Unassembled WGS sequence"/>
</dbReference>
<reference evidence="5" key="2">
    <citation type="journal article" date="2007" name="PLoS Biol.">
        <title>Survey sequencing and comparative analysis of the elephant shark (Callorhinchus milii) genome.</title>
        <authorList>
            <person name="Venkatesh B."/>
            <person name="Kirkness E.F."/>
            <person name="Loh Y.H."/>
            <person name="Halpern A.L."/>
            <person name="Lee A.P."/>
            <person name="Johnson J."/>
            <person name="Dandona N."/>
            <person name="Viswanathan L.D."/>
            <person name="Tay A."/>
            <person name="Venter J.C."/>
            <person name="Strausberg R.L."/>
            <person name="Brenner S."/>
        </authorList>
    </citation>
    <scope>NUCLEOTIDE SEQUENCE [LARGE SCALE GENOMIC DNA]</scope>
</reference>
<accession>A0A4W3IZ79</accession>
<feature type="signal peptide" evidence="2">
    <location>
        <begin position="1"/>
        <end position="27"/>
    </location>
</feature>
<dbReference type="GO" id="GO:0006955">
    <property type="term" value="P:immune response"/>
    <property type="evidence" value="ECO:0007669"/>
    <property type="project" value="InterPro"/>
</dbReference>
<reference evidence="5" key="3">
    <citation type="journal article" date="2014" name="Nature">
        <title>Elephant shark genome provides unique insights into gnathostome evolution.</title>
        <authorList>
            <consortium name="International Elephant Shark Genome Sequencing Consortium"/>
            <person name="Venkatesh B."/>
            <person name="Lee A.P."/>
            <person name="Ravi V."/>
            <person name="Maurya A.K."/>
            <person name="Lian M.M."/>
            <person name="Swann J.B."/>
            <person name="Ohta Y."/>
            <person name="Flajnik M.F."/>
            <person name="Sutoh Y."/>
            <person name="Kasahara M."/>
            <person name="Hoon S."/>
            <person name="Gangu V."/>
            <person name="Roy S.W."/>
            <person name="Irimia M."/>
            <person name="Korzh V."/>
            <person name="Kondrychyn I."/>
            <person name="Lim Z.W."/>
            <person name="Tay B.H."/>
            <person name="Tohari S."/>
            <person name="Kong K.W."/>
            <person name="Ho S."/>
            <person name="Lorente-Galdos B."/>
            <person name="Quilez J."/>
            <person name="Marques-Bonet T."/>
            <person name="Raney B.J."/>
            <person name="Ingham P.W."/>
            <person name="Tay A."/>
            <person name="Hillier L.W."/>
            <person name="Minx P."/>
            <person name="Boehm T."/>
            <person name="Wilson R.K."/>
            <person name="Brenner S."/>
            <person name="Warren W.C."/>
        </authorList>
    </citation>
    <scope>NUCLEOTIDE SEQUENCE [LARGE SCALE GENOMIC DNA]</scope>
</reference>
<protein>
    <submittedName>
        <fullName evidence="4">C-C motif chemokine 20-like</fullName>
    </submittedName>
</protein>
<dbReference type="PANTHER" id="PTHR12015">
    <property type="entry name" value="SMALL INDUCIBLE CYTOKINE A"/>
    <property type="match status" value="1"/>
</dbReference>
<dbReference type="FunCoup" id="A0A4W3IZ79">
    <property type="interactions" value="146"/>
</dbReference>
<keyword evidence="2" id="KW-0732">Signal</keyword>
<dbReference type="GO" id="GO:0005615">
    <property type="term" value="C:extracellular space"/>
    <property type="evidence" value="ECO:0007669"/>
    <property type="project" value="UniProtKB-KW"/>
</dbReference>
<feature type="domain" description="Chemokine interleukin-8-like" evidence="3">
    <location>
        <begin position="30"/>
        <end position="90"/>
    </location>
</feature>
<dbReference type="SUPFAM" id="SSF54117">
    <property type="entry name" value="Interleukin 8-like chemokines"/>
    <property type="match status" value="1"/>
</dbReference>
<evidence type="ECO:0000256" key="2">
    <source>
        <dbReference type="SAM" id="SignalP"/>
    </source>
</evidence>
<organism evidence="4 5">
    <name type="scientific">Callorhinchus milii</name>
    <name type="common">Ghost shark</name>
    <dbReference type="NCBI Taxonomy" id="7868"/>
    <lineage>
        <taxon>Eukaryota</taxon>
        <taxon>Metazoa</taxon>
        <taxon>Chordata</taxon>
        <taxon>Craniata</taxon>
        <taxon>Vertebrata</taxon>
        <taxon>Chondrichthyes</taxon>
        <taxon>Holocephali</taxon>
        <taxon>Chimaeriformes</taxon>
        <taxon>Callorhinchidae</taxon>
        <taxon>Callorhinchus</taxon>
    </lineage>
</organism>
<keyword evidence="1" id="KW-0202">Cytokine</keyword>
<reference evidence="4" key="5">
    <citation type="submission" date="2025-09" db="UniProtKB">
        <authorList>
            <consortium name="Ensembl"/>
        </authorList>
    </citation>
    <scope>IDENTIFICATION</scope>
</reference>
<keyword evidence="5" id="KW-1185">Reference proteome</keyword>
<evidence type="ECO:0000313" key="5">
    <source>
        <dbReference type="Proteomes" id="UP000314986"/>
    </source>
</evidence>
<reference evidence="4" key="4">
    <citation type="submission" date="2025-08" db="UniProtKB">
        <authorList>
            <consortium name="Ensembl"/>
        </authorList>
    </citation>
    <scope>IDENTIFICATION</scope>
</reference>
<dbReference type="GeneTree" id="ENSGT01130000278316"/>
<dbReference type="Gene3D" id="2.40.50.40">
    <property type="match status" value="1"/>
</dbReference>
<evidence type="ECO:0000256" key="1">
    <source>
        <dbReference type="ARBA" id="ARBA00022514"/>
    </source>
</evidence>
<dbReference type="PANTHER" id="PTHR12015:SF108">
    <property type="entry name" value="C-C MOTIF CHEMOKINE 20"/>
    <property type="match status" value="1"/>
</dbReference>
<gene>
    <name evidence="4" type="primary">LOC103174810</name>
</gene>
<evidence type="ECO:0000259" key="3">
    <source>
        <dbReference type="SMART" id="SM00199"/>
    </source>
</evidence>
<name>A0A4W3IZ79_CALMI</name>
<dbReference type="InterPro" id="IPR039809">
    <property type="entry name" value="Chemokine_b/g/d"/>
</dbReference>
<evidence type="ECO:0000313" key="4">
    <source>
        <dbReference type="Ensembl" id="ENSCMIP00000034882.1"/>
    </source>
</evidence>
<reference evidence="5" key="1">
    <citation type="journal article" date="2006" name="Science">
        <title>Ancient noncoding elements conserved in the human genome.</title>
        <authorList>
            <person name="Venkatesh B."/>
            <person name="Kirkness E.F."/>
            <person name="Loh Y.H."/>
            <person name="Halpern A.L."/>
            <person name="Lee A.P."/>
            <person name="Johnson J."/>
            <person name="Dandona N."/>
            <person name="Viswanathan L.D."/>
            <person name="Tay A."/>
            <person name="Venter J.C."/>
            <person name="Strausberg R.L."/>
            <person name="Brenner S."/>
        </authorList>
    </citation>
    <scope>NUCLEOTIDE SEQUENCE [LARGE SCALE GENOMIC DNA]</scope>
</reference>
<dbReference type="AlphaFoldDB" id="A0A4W3IZ79"/>
<proteinExistence type="predicted"/>
<dbReference type="InterPro" id="IPR036048">
    <property type="entry name" value="Interleukin_8-like_sf"/>
</dbReference>
<feature type="chain" id="PRO_5021495078" evidence="2">
    <location>
        <begin position="28"/>
        <end position="101"/>
    </location>
</feature>
<dbReference type="Ensembl" id="ENSCMIT00000035404.1">
    <property type="protein sequence ID" value="ENSCMIP00000034882.1"/>
    <property type="gene ID" value="ENSCMIG00000014788.1"/>
</dbReference>
<dbReference type="GO" id="GO:0008009">
    <property type="term" value="F:chemokine activity"/>
    <property type="evidence" value="ECO:0007669"/>
    <property type="project" value="InterPro"/>
</dbReference>
<dbReference type="InParanoid" id="A0A4W3IZ79"/>
<sequence length="101" mass="11351">MTALRNLAVSLLLSLMMLNMLNSPVTASSIVDCCLGYIKGRVPMKHIAGYVEQNSNEMCDIDAIILQTFGGLQYCTNPKRTWVKIVLRRLSKRLKEMSNQS</sequence>
<dbReference type="OMA" id="NWVKQAV"/>
<dbReference type="STRING" id="7868.ENSCMIP00000034882"/>
<dbReference type="SMART" id="SM00199">
    <property type="entry name" value="SCY"/>
    <property type="match status" value="1"/>
</dbReference>